<evidence type="ECO:0000259" key="7">
    <source>
        <dbReference type="PROSITE" id="PS50026"/>
    </source>
</evidence>
<evidence type="ECO:0000256" key="2">
    <source>
        <dbReference type="ARBA" id="ARBA00022723"/>
    </source>
</evidence>
<dbReference type="Pfam" id="PF00024">
    <property type="entry name" value="PAN_1"/>
    <property type="match status" value="1"/>
</dbReference>
<name>A0A2B4RE37_STYPI</name>
<feature type="disulfide bond" evidence="6">
    <location>
        <begin position="105"/>
        <end position="114"/>
    </location>
</feature>
<evidence type="ECO:0000256" key="3">
    <source>
        <dbReference type="ARBA" id="ARBA00022837"/>
    </source>
</evidence>
<protein>
    <submittedName>
        <fullName evidence="10">C-reactive protein 1.4</fullName>
    </submittedName>
</protein>
<dbReference type="EMBL" id="LSMT01000687">
    <property type="protein sequence ID" value="PFX15093.1"/>
    <property type="molecule type" value="Genomic_DNA"/>
</dbReference>
<keyword evidence="3" id="KW-0106">Calcium</keyword>
<dbReference type="PANTHER" id="PTHR19277:SF125">
    <property type="entry name" value="B6"/>
    <property type="match status" value="1"/>
</dbReference>
<dbReference type="Pfam" id="PF00354">
    <property type="entry name" value="Pentaxin"/>
    <property type="match status" value="3"/>
</dbReference>
<sequence>MILRFALEGHIIASLQVQDIFECSFACFKDSRCRSYNFRVPGPTHLCELSRESVSTKPENYTLHGDMIYYDAGRSAGCSSSPCHNGGRCVSLCRLDIPFSFVCDCDVLHTGDMCQNWTEKSKDYDLKFQAKSLSNNVSMAILNEPINALTFCIWFQTTQTGSFGLVGGNVDLVCDEYTRCNFSLKGAKRDFYSAPLNNGDWHSICITWQQSKRTCAAYIDGKTNKQRTFTDCRGNTEFEFSGKPLVLGQSVNSKGEFQESKSFTGSIHGINMWDYAMEENEVFNLATSCSSRVGNVVSWPLFRNVLEGNVTLTEGSLCKGADLSSKVSLRFPAVTAVDRIKYSGSLPSLQAFTLCQWTKIVFMQSESTYFSYANNESPNALFLLLRKDLTIRMFINNVKLQIYRAPLLERHWHHACVTWTNNGGDLKVHIDGSLIRVETGYRNGDVIHGGGILILGQDQDRLGGSFVASQSFVGFLSHLNVWNFVVHSLALVDMATGFGPNMDFKYVFASQTSKSYVQLYDATTDETIVTFTACVWVSVNQTETMSIFTYRTSEMLNAIGMRPRLSDSESFTFIVNNKFLHVDYDNFFGKTGWQHICVTWENGAGNWRLYVNGESVKSGSGLQPGEEIKGKGELLLGQRYKTDEDVFKEGQAFVGEISHLNIWNRTLYTATIQAMYQGCDSTGGNFFDWSSFLSGHVVGQVTRETSAECTFPDEVIRSKRNLFCEGMTKDGCSSPLYALFDGTENSRAKKWRCYFSDALKQDNFGLLAYDYAKKSTCYITIFGPNFYHVT</sequence>
<dbReference type="PANTHER" id="PTHR19277">
    <property type="entry name" value="PENTRAXIN"/>
    <property type="match status" value="1"/>
</dbReference>
<proteinExistence type="predicted"/>
<dbReference type="SMART" id="SM00159">
    <property type="entry name" value="PTX"/>
    <property type="match status" value="3"/>
</dbReference>
<keyword evidence="5" id="KW-0325">Glycoprotein</keyword>
<evidence type="ECO:0000259" key="8">
    <source>
        <dbReference type="PROSITE" id="PS50948"/>
    </source>
</evidence>
<feature type="domain" description="Pentraxin (PTX)" evidence="9">
    <location>
        <begin position="502"/>
        <end position="709"/>
    </location>
</feature>
<keyword evidence="2" id="KW-0479">Metal-binding</keyword>
<dbReference type="PRINTS" id="PR00895">
    <property type="entry name" value="PENTAXIN"/>
</dbReference>
<dbReference type="PROSITE" id="PS50948">
    <property type="entry name" value="PAN"/>
    <property type="match status" value="1"/>
</dbReference>
<dbReference type="STRING" id="50429.A0A2B4RE37"/>
<keyword evidence="4 6" id="KW-1015">Disulfide bond</keyword>
<feature type="domain" description="Pentraxin (PTX)" evidence="9">
    <location>
        <begin position="122"/>
        <end position="318"/>
    </location>
</feature>
<organism evidence="10 11">
    <name type="scientific">Stylophora pistillata</name>
    <name type="common">Smooth cauliflower coral</name>
    <dbReference type="NCBI Taxonomy" id="50429"/>
    <lineage>
        <taxon>Eukaryota</taxon>
        <taxon>Metazoa</taxon>
        <taxon>Cnidaria</taxon>
        <taxon>Anthozoa</taxon>
        <taxon>Hexacorallia</taxon>
        <taxon>Scleractinia</taxon>
        <taxon>Astrocoeniina</taxon>
        <taxon>Pocilloporidae</taxon>
        <taxon>Stylophora</taxon>
    </lineage>
</organism>
<comment type="caution">
    <text evidence="10">The sequence shown here is derived from an EMBL/GenBank/DDBJ whole genome shotgun (WGS) entry which is preliminary data.</text>
</comment>
<dbReference type="SUPFAM" id="SSF49899">
    <property type="entry name" value="Concanavalin A-like lectins/glucanases"/>
    <property type="match status" value="3"/>
</dbReference>
<evidence type="ECO:0000256" key="6">
    <source>
        <dbReference type="PROSITE-ProRule" id="PRU00076"/>
    </source>
</evidence>
<dbReference type="SMART" id="SM00181">
    <property type="entry name" value="EGF"/>
    <property type="match status" value="1"/>
</dbReference>
<dbReference type="PROSITE" id="PS00022">
    <property type="entry name" value="EGF_1"/>
    <property type="match status" value="1"/>
</dbReference>
<dbReference type="InterPro" id="IPR000742">
    <property type="entry name" value="EGF"/>
</dbReference>
<dbReference type="Gene3D" id="2.60.120.200">
    <property type="match status" value="3"/>
</dbReference>
<dbReference type="PROSITE" id="PS51828">
    <property type="entry name" value="PTX_2"/>
    <property type="match status" value="3"/>
</dbReference>
<dbReference type="InterPro" id="IPR051360">
    <property type="entry name" value="Neuronal_Pentraxin_Related"/>
</dbReference>
<dbReference type="InterPro" id="IPR013320">
    <property type="entry name" value="ConA-like_dom_sf"/>
</dbReference>
<evidence type="ECO:0000256" key="5">
    <source>
        <dbReference type="ARBA" id="ARBA00023180"/>
    </source>
</evidence>
<keyword evidence="11" id="KW-1185">Reference proteome</keyword>
<evidence type="ECO:0000313" key="11">
    <source>
        <dbReference type="Proteomes" id="UP000225706"/>
    </source>
</evidence>
<dbReference type="InterPro" id="IPR003609">
    <property type="entry name" value="Pan_app"/>
</dbReference>
<evidence type="ECO:0000256" key="4">
    <source>
        <dbReference type="ARBA" id="ARBA00023157"/>
    </source>
</evidence>
<dbReference type="PROSITE" id="PS50026">
    <property type="entry name" value="EGF_3"/>
    <property type="match status" value="1"/>
</dbReference>
<evidence type="ECO:0000256" key="1">
    <source>
        <dbReference type="ARBA" id="ARBA00001913"/>
    </source>
</evidence>
<feature type="domain" description="EGF-like" evidence="7">
    <location>
        <begin position="74"/>
        <end position="115"/>
    </location>
</feature>
<dbReference type="InterPro" id="IPR001759">
    <property type="entry name" value="PTX_dom"/>
</dbReference>
<reference evidence="11" key="1">
    <citation type="journal article" date="2017" name="bioRxiv">
        <title>Comparative analysis of the genomes of Stylophora pistillata and Acropora digitifera provides evidence for extensive differences between species of corals.</title>
        <authorList>
            <person name="Voolstra C.R."/>
            <person name="Li Y."/>
            <person name="Liew Y.J."/>
            <person name="Baumgarten S."/>
            <person name="Zoccola D."/>
            <person name="Flot J.-F."/>
            <person name="Tambutte S."/>
            <person name="Allemand D."/>
            <person name="Aranda M."/>
        </authorList>
    </citation>
    <scope>NUCLEOTIDE SEQUENCE [LARGE SCALE GENOMIC DNA]</scope>
</reference>
<dbReference type="GO" id="GO:0046872">
    <property type="term" value="F:metal ion binding"/>
    <property type="evidence" value="ECO:0007669"/>
    <property type="project" value="UniProtKB-KW"/>
</dbReference>
<dbReference type="Proteomes" id="UP000225706">
    <property type="component" value="Unassembled WGS sequence"/>
</dbReference>
<evidence type="ECO:0000313" key="10">
    <source>
        <dbReference type="EMBL" id="PFX15093.1"/>
    </source>
</evidence>
<feature type="domain" description="Pentraxin (PTX)" evidence="9">
    <location>
        <begin position="325"/>
        <end position="486"/>
    </location>
</feature>
<comment type="caution">
    <text evidence="6">Lacks conserved residue(s) required for the propagation of feature annotation.</text>
</comment>
<dbReference type="Gene3D" id="2.10.25.10">
    <property type="entry name" value="Laminin"/>
    <property type="match status" value="1"/>
</dbReference>
<accession>A0A2B4RE37</accession>
<evidence type="ECO:0000259" key="9">
    <source>
        <dbReference type="PROSITE" id="PS51828"/>
    </source>
</evidence>
<keyword evidence="6" id="KW-0245">EGF-like domain</keyword>
<comment type="cofactor">
    <cofactor evidence="1">
        <name>Ca(2+)</name>
        <dbReference type="ChEBI" id="CHEBI:29108"/>
    </cofactor>
</comment>
<dbReference type="SUPFAM" id="SSF57196">
    <property type="entry name" value="EGF/Laminin"/>
    <property type="match status" value="1"/>
</dbReference>
<dbReference type="OrthoDB" id="5986139at2759"/>
<gene>
    <name evidence="10" type="primary">3</name>
    <name evidence="10" type="ORF">AWC38_SpisGene20710</name>
</gene>
<dbReference type="AlphaFoldDB" id="A0A2B4RE37"/>
<feature type="domain" description="Apple" evidence="8">
    <location>
        <begin position="1"/>
        <end position="74"/>
    </location>
</feature>
<dbReference type="CDD" id="cd00054">
    <property type="entry name" value="EGF_CA"/>
    <property type="match status" value="1"/>
</dbReference>